<name>A0A2P2I0D5_9CRUS</name>
<dbReference type="Gene3D" id="3.40.50.1820">
    <property type="entry name" value="alpha/beta hydrolase"/>
    <property type="match status" value="1"/>
</dbReference>
<reference evidence="5" key="1">
    <citation type="journal article" date="2018" name="Biosci. Biotechnol. Biochem.">
        <title>Polysaccharide hydrolase of the hadal zone amphipods Hirondellea gigas.</title>
        <authorList>
            <person name="Kobayashi H."/>
            <person name="Nagahama T."/>
            <person name="Arai W."/>
            <person name="Sasagawa Y."/>
            <person name="Umeda M."/>
            <person name="Hayashi T."/>
            <person name="Nikaido I."/>
            <person name="Watanabe H."/>
            <person name="Oguri K."/>
            <person name="Kitazato H."/>
            <person name="Fujioka K."/>
            <person name="Kido Y."/>
            <person name="Takami H."/>
        </authorList>
    </citation>
    <scope>NUCLEOTIDE SEQUENCE</scope>
    <source>
        <tissue evidence="5">Whole body</tissue>
    </source>
</reference>
<dbReference type="InterPro" id="IPR029058">
    <property type="entry name" value="AB_hydrolase_fold"/>
</dbReference>
<dbReference type="InterPro" id="IPR003140">
    <property type="entry name" value="PLipase/COase/thioEstase"/>
</dbReference>
<dbReference type="Pfam" id="PF02230">
    <property type="entry name" value="Abhydrolase_2"/>
    <property type="match status" value="1"/>
</dbReference>
<evidence type="ECO:0000259" key="4">
    <source>
        <dbReference type="Pfam" id="PF02230"/>
    </source>
</evidence>
<evidence type="ECO:0000313" key="5">
    <source>
        <dbReference type="EMBL" id="LAB67494.1"/>
    </source>
</evidence>
<proteinExistence type="evidence at transcript level"/>
<dbReference type="GO" id="GO:0008474">
    <property type="term" value="F:palmitoyl-(protein) hydrolase activity"/>
    <property type="evidence" value="ECO:0007669"/>
    <property type="project" value="UniProtKB-EC"/>
</dbReference>
<evidence type="ECO:0000256" key="1">
    <source>
        <dbReference type="ARBA" id="ARBA00006499"/>
    </source>
</evidence>
<dbReference type="GO" id="GO:0052689">
    <property type="term" value="F:carboxylic ester hydrolase activity"/>
    <property type="evidence" value="ECO:0007669"/>
    <property type="project" value="TreeGrafter"/>
</dbReference>
<evidence type="ECO:0000256" key="3">
    <source>
        <dbReference type="ARBA" id="ARBA00022801"/>
    </source>
</evidence>
<protein>
    <recommendedName>
        <fullName evidence="2">palmitoyl-protein hydrolase</fullName>
        <ecNumber evidence="2">3.1.2.22</ecNumber>
    </recommendedName>
</protein>
<dbReference type="EC" id="3.1.2.22" evidence="2"/>
<dbReference type="PANTHER" id="PTHR10655">
    <property type="entry name" value="LYSOPHOSPHOLIPASE-RELATED"/>
    <property type="match status" value="1"/>
</dbReference>
<sequence length="237" mass="26805">MHRILKVKTIPQIGPKCTGSVIVLHGAGGSGPSLRSWWISELGREVQFEHLRVLFPTAVPIHYTPAQLLWHAWIDRVDTDINAPEIIPSIDDAVDSLTQLIDLEVDRGIPLNRIIIGGFSMGGTVALHIGYRSRRAVAGVFAMSSFLNHNSILYSHLDEYNKNKDEQQQHVRLPPLFQSHGKTDVTVHYDWGRETYAQLTKRQVKGEFMSVADCEHELHSEVLHRLDKWITSILPPL</sequence>
<dbReference type="GO" id="GO:0005737">
    <property type="term" value="C:cytoplasm"/>
    <property type="evidence" value="ECO:0007669"/>
    <property type="project" value="TreeGrafter"/>
</dbReference>
<dbReference type="EMBL" id="IACF01001816">
    <property type="protein sequence ID" value="LAB67494.1"/>
    <property type="molecule type" value="mRNA"/>
</dbReference>
<dbReference type="SUPFAM" id="SSF53474">
    <property type="entry name" value="alpha/beta-Hydrolases"/>
    <property type="match status" value="1"/>
</dbReference>
<accession>A0A2P2I0D5</accession>
<evidence type="ECO:0000256" key="2">
    <source>
        <dbReference type="ARBA" id="ARBA00012423"/>
    </source>
</evidence>
<comment type="similarity">
    <text evidence="1">Belongs to the AB hydrolase superfamily. AB hydrolase 2 family.</text>
</comment>
<feature type="domain" description="Phospholipase/carboxylesterase/thioesterase" evidence="4">
    <location>
        <begin position="17"/>
        <end position="231"/>
    </location>
</feature>
<organism evidence="5">
    <name type="scientific">Hirondellea gigas</name>
    <dbReference type="NCBI Taxonomy" id="1518452"/>
    <lineage>
        <taxon>Eukaryota</taxon>
        <taxon>Metazoa</taxon>
        <taxon>Ecdysozoa</taxon>
        <taxon>Arthropoda</taxon>
        <taxon>Crustacea</taxon>
        <taxon>Multicrustacea</taxon>
        <taxon>Malacostraca</taxon>
        <taxon>Eumalacostraca</taxon>
        <taxon>Peracarida</taxon>
        <taxon>Amphipoda</taxon>
        <taxon>Amphilochidea</taxon>
        <taxon>Lysianassida</taxon>
        <taxon>Lysianassidira</taxon>
        <taxon>Lysianassoidea</taxon>
        <taxon>Lysianassidae</taxon>
        <taxon>Hirondellea</taxon>
    </lineage>
</organism>
<dbReference type="AlphaFoldDB" id="A0A2P2I0D5"/>
<keyword evidence="3" id="KW-0378">Hydrolase</keyword>
<dbReference type="PANTHER" id="PTHR10655:SF17">
    <property type="entry name" value="LYSOPHOSPHOLIPASE-LIKE PROTEIN 1"/>
    <property type="match status" value="1"/>
</dbReference>
<dbReference type="InterPro" id="IPR050565">
    <property type="entry name" value="LYPA1-2/EST-like"/>
</dbReference>